<evidence type="ECO:0000256" key="5">
    <source>
        <dbReference type="RuleBase" id="RU364132"/>
    </source>
</evidence>
<evidence type="ECO:0000256" key="1">
    <source>
        <dbReference type="ARBA" id="ARBA00004123"/>
    </source>
</evidence>
<dbReference type="OrthoDB" id="28455at2759"/>
<dbReference type="AlphaFoldDB" id="A0A8E2DUQ8"/>
<dbReference type="GO" id="GO:0042254">
    <property type="term" value="P:ribosome biogenesis"/>
    <property type="evidence" value="ECO:0007669"/>
    <property type="project" value="UniProtKB-KW"/>
</dbReference>
<dbReference type="Pfam" id="PF04939">
    <property type="entry name" value="RRS1"/>
    <property type="match status" value="1"/>
</dbReference>
<dbReference type="EMBL" id="KV722333">
    <property type="protein sequence ID" value="OCH95939.1"/>
    <property type="molecule type" value="Genomic_DNA"/>
</dbReference>
<feature type="compositionally biased region" description="Basic and acidic residues" evidence="6">
    <location>
        <begin position="224"/>
        <end position="244"/>
    </location>
</feature>
<accession>A0A8E2DUQ8</accession>
<organism evidence="7 8">
    <name type="scientific">Obba rivulosa</name>
    <dbReference type="NCBI Taxonomy" id="1052685"/>
    <lineage>
        <taxon>Eukaryota</taxon>
        <taxon>Fungi</taxon>
        <taxon>Dikarya</taxon>
        <taxon>Basidiomycota</taxon>
        <taxon>Agaricomycotina</taxon>
        <taxon>Agaricomycetes</taxon>
        <taxon>Polyporales</taxon>
        <taxon>Gelatoporiaceae</taxon>
        <taxon>Obba</taxon>
    </lineage>
</organism>
<feature type="compositionally biased region" description="Basic and acidic residues" evidence="6">
    <location>
        <begin position="159"/>
        <end position="182"/>
    </location>
</feature>
<dbReference type="GO" id="GO:0005634">
    <property type="term" value="C:nucleus"/>
    <property type="evidence" value="ECO:0007669"/>
    <property type="project" value="UniProtKB-SubCell"/>
</dbReference>
<keyword evidence="4 5" id="KW-0539">Nucleus</keyword>
<keyword evidence="3 5" id="KW-0690">Ribosome biogenesis</keyword>
<feature type="compositionally biased region" description="Low complexity" evidence="6">
    <location>
        <begin position="295"/>
        <end position="307"/>
    </location>
</feature>
<evidence type="ECO:0000256" key="6">
    <source>
        <dbReference type="SAM" id="MobiDB-lite"/>
    </source>
</evidence>
<evidence type="ECO:0000313" key="8">
    <source>
        <dbReference type="Proteomes" id="UP000250043"/>
    </source>
</evidence>
<evidence type="ECO:0000313" key="7">
    <source>
        <dbReference type="EMBL" id="OCH95939.1"/>
    </source>
</evidence>
<name>A0A8E2DUQ8_9APHY</name>
<evidence type="ECO:0000256" key="2">
    <source>
        <dbReference type="ARBA" id="ARBA00010077"/>
    </source>
</evidence>
<comment type="subcellular location">
    <subcellularLocation>
        <location evidence="1 5">Nucleus</location>
    </subcellularLocation>
</comment>
<keyword evidence="8" id="KW-1185">Reference proteome</keyword>
<evidence type="ECO:0000256" key="3">
    <source>
        <dbReference type="ARBA" id="ARBA00022517"/>
    </source>
</evidence>
<feature type="region of interest" description="Disordered" evidence="6">
    <location>
        <begin position="158"/>
        <end position="319"/>
    </location>
</feature>
<gene>
    <name evidence="7" type="ORF">OBBRIDRAFT_744537</name>
</gene>
<comment type="similarity">
    <text evidence="2 5">Belongs to the RRS1 family.</text>
</comment>
<dbReference type="Proteomes" id="UP000250043">
    <property type="component" value="Unassembled WGS sequence"/>
</dbReference>
<feature type="region of interest" description="Disordered" evidence="6">
    <location>
        <begin position="85"/>
        <end position="105"/>
    </location>
</feature>
<reference evidence="7 8" key="1">
    <citation type="submission" date="2016-07" db="EMBL/GenBank/DDBJ databases">
        <title>Draft genome of the white-rot fungus Obba rivulosa 3A-2.</title>
        <authorList>
            <consortium name="DOE Joint Genome Institute"/>
            <person name="Miettinen O."/>
            <person name="Riley R."/>
            <person name="Acob R."/>
            <person name="Barry K."/>
            <person name="Cullen D."/>
            <person name="De Vries R."/>
            <person name="Hainaut M."/>
            <person name="Hatakka A."/>
            <person name="Henrissat B."/>
            <person name="Hilden K."/>
            <person name="Kuo R."/>
            <person name="Labutti K."/>
            <person name="Lipzen A."/>
            <person name="Makela M.R."/>
            <person name="Sandor L."/>
            <person name="Spatafora J.W."/>
            <person name="Grigoriev I.V."/>
            <person name="Hibbett D.S."/>
        </authorList>
    </citation>
    <scope>NUCLEOTIDE SEQUENCE [LARGE SCALE GENOMIC DNA]</scope>
    <source>
        <strain evidence="7 8">3A-2</strain>
    </source>
</reference>
<evidence type="ECO:0000256" key="4">
    <source>
        <dbReference type="ARBA" id="ARBA00023242"/>
    </source>
</evidence>
<comment type="function">
    <text evidence="5">Involved in ribosomal large subunit assembly.</text>
</comment>
<protein>
    <recommendedName>
        <fullName evidence="5">Ribosome biogenesis regulatory protein</fullName>
    </recommendedName>
</protein>
<dbReference type="InterPro" id="IPR007023">
    <property type="entry name" value="Ribosom_reg"/>
</dbReference>
<sequence>MDVSDILAAHAAKQKAVTVEKDIPLQVDAGFLTVTDLNPVDAESYSANLEDYLISTARDGVQALIGALFSLPTTPSPDGPLARLPTPTTQLPRAKPLPKPKPPTKWEQFAKAKGIQHSKKEKKVWDEEKQDWVDRWGWKGANKQLESQWLTEVPANADINHDPSKVARDERKARITKNEKQRLGNLARAQGTSSSAAPAPLAERKKELDRTLAVTRKSTASMGKFDRTLEGEKKPKGIKRKFDPAEVSATKETSHNLAILSKLDKEPVTKKAKKSSADGPPGGDNVLNVRKAIRSASKGKGSAALARDGAKGKGKKGRR</sequence>
<proteinExistence type="inferred from homology"/>